<keyword evidence="2" id="KW-0813">Transport</keyword>
<evidence type="ECO:0000256" key="7">
    <source>
        <dbReference type="ARBA" id="ARBA00023065"/>
    </source>
</evidence>
<protein>
    <recommendedName>
        <fullName evidence="12">Cation/H+ exchanger transmembrane domain-containing protein</fullName>
    </recommendedName>
</protein>
<feature type="region of interest" description="Disordered" evidence="10">
    <location>
        <begin position="471"/>
        <end position="554"/>
    </location>
</feature>
<keyword evidence="8 11" id="KW-0472">Membrane</keyword>
<keyword evidence="4 11" id="KW-0812">Transmembrane</keyword>
<evidence type="ECO:0000256" key="10">
    <source>
        <dbReference type="SAM" id="MobiDB-lite"/>
    </source>
</evidence>
<accession>A0ABQ6JKA0</accession>
<dbReference type="Pfam" id="PF00999">
    <property type="entry name" value="Na_H_Exchanger"/>
    <property type="match status" value="1"/>
</dbReference>
<feature type="transmembrane region" description="Helical" evidence="11">
    <location>
        <begin position="376"/>
        <end position="399"/>
    </location>
</feature>
<evidence type="ECO:0000256" key="8">
    <source>
        <dbReference type="ARBA" id="ARBA00023136"/>
    </source>
</evidence>
<evidence type="ECO:0000256" key="5">
    <source>
        <dbReference type="ARBA" id="ARBA00022989"/>
    </source>
</evidence>
<feature type="domain" description="Cation/H+ exchanger transmembrane" evidence="12">
    <location>
        <begin position="14"/>
        <end position="401"/>
    </location>
</feature>
<feature type="transmembrane region" description="Helical" evidence="11">
    <location>
        <begin position="112"/>
        <end position="135"/>
    </location>
</feature>
<evidence type="ECO:0000256" key="9">
    <source>
        <dbReference type="ARBA" id="ARBA00023201"/>
    </source>
</evidence>
<evidence type="ECO:0000256" key="2">
    <source>
        <dbReference type="ARBA" id="ARBA00022448"/>
    </source>
</evidence>
<dbReference type="InterPro" id="IPR018422">
    <property type="entry name" value="Cation/H_exchanger_CPA1"/>
</dbReference>
<keyword evidence="3" id="KW-1003">Cell membrane</keyword>
<keyword evidence="9" id="KW-0739">Sodium transport</keyword>
<sequence length="554" mass="58279">MHVALGLVAVVLTVVVFAGLANRFNVSAPLVLVVVGVIGAALPFVPEVRLEPEVVLVGLLPPLLYATAIRTSLVDFSANRSAILILSVGATTFTALVVGFVAVLVVPSPFSFAAGFALGAVVAPPDAVAATAVARRVGMPRRIVSILEGESLVNDATALVLLNTAGAAIITAEISGWEVGEDFARAAIGGVLAGALAALVISRVRRRVSDTAIDTTLSFVSPFAAYLIAEAPLVHGSGVLAVVVCGLLQSHNSHRLQSGAARLAESSNWRTVQFVLENAVFLLIGLQATYVVREARRDLSTGRLIWVCVAVLVVVLLSRVVYVAVTYLIRRSMSRLISDDWTWRSSLLVGWAGMRGVVTLAAAFALPQETPHRGTLLLVAFAVVIGTLGLQGATLPLVAKWVGLPGPDPAEDALAEAALLQEVAAAGQKRLTDEATDDDPDRIVEQAKAVEEAGRPGVGAAGSLARRVRAADRRLPAASPADAGGRAGGRHLGPRRRPLRRRGAARGHGQPRRRGVAARPHRAARRTQGRRAWPPPARSRGASTCSRRRRWCGR</sequence>
<comment type="subcellular location">
    <subcellularLocation>
        <location evidence="1">Cell membrane</location>
        <topology evidence="1">Multi-pass membrane protein</topology>
    </subcellularLocation>
</comment>
<feature type="transmembrane region" description="Helical" evidence="11">
    <location>
        <begin position="82"/>
        <end position="106"/>
    </location>
</feature>
<feature type="transmembrane region" description="Helical" evidence="11">
    <location>
        <begin position="341"/>
        <end position="364"/>
    </location>
</feature>
<keyword evidence="14" id="KW-1185">Reference proteome</keyword>
<evidence type="ECO:0000256" key="4">
    <source>
        <dbReference type="ARBA" id="ARBA00022692"/>
    </source>
</evidence>
<evidence type="ECO:0000313" key="13">
    <source>
        <dbReference type="EMBL" id="GMA88633.1"/>
    </source>
</evidence>
<keyword evidence="7" id="KW-0406">Ion transport</keyword>
<evidence type="ECO:0000256" key="6">
    <source>
        <dbReference type="ARBA" id="ARBA00023053"/>
    </source>
</evidence>
<proteinExistence type="predicted"/>
<evidence type="ECO:0000256" key="3">
    <source>
        <dbReference type="ARBA" id="ARBA00022475"/>
    </source>
</evidence>
<name>A0ABQ6JKA0_9ACTN</name>
<feature type="transmembrane region" description="Helical" evidence="11">
    <location>
        <begin position="304"/>
        <end position="329"/>
    </location>
</feature>
<reference evidence="14" key="1">
    <citation type="journal article" date="2019" name="Int. J. Syst. Evol. Microbiol.">
        <title>The Global Catalogue of Microorganisms (GCM) 10K type strain sequencing project: providing services to taxonomists for standard genome sequencing and annotation.</title>
        <authorList>
            <consortium name="The Broad Institute Genomics Platform"/>
            <consortium name="The Broad Institute Genome Sequencing Center for Infectious Disease"/>
            <person name="Wu L."/>
            <person name="Ma J."/>
        </authorList>
    </citation>
    <scope>NUCLEOTIDE SEQUENCE [LARGE SCALE GENOMIC DNA]</scope>
    <source>
        <strain evidence="14">NBRC 108730</strain>
    </source>
</reference>
<keyword evidence="5 11" id="KW-1133">Transmembrane helix</keyword>
<feature type="transmembrane region" description="Helical" evidence="11">
    <location>
        <begin position="183"/>
        <end position="202"/>
    </location>
</feature>
<feature type="transmembrane region" description="Helical" evidence="11">
    <location>
        <begin position="269"/>
        <end position="292"/>
    </location>
</feature>
<evidence type="ECO:0000256" key="11">
    <source>
        <dbReference type="SAM" id="Phobius"/>
    </source>
</evidence>
<dbReference type="InterPro" id="IPR006153">
    <property type="entry name" value="Cation/H_exchanger_TM"/>
</dbReference>
<keyword evidence="6" id="KW-0915">Sodium</keyword>
<organism evidence="13 14">
    <name type="scientific">Angustibacter aerolatus</name>
    <dbReference type="NCBI Taxonomy" id="1162965"/>
    <lineage>
        <taxon>Bacteria</taxon>
        <taxon>Bacillati</taxon>
        <taxon>Actinomycetota</taxon>
        <taxon>Actinomycetes</taxon>
        <taxon>Kineosporiales</taxon>
        <taxon>Kineosporiaceae</taxon>
    </lineage>
</organism>
<dbReference type="EMBL" id="BSUZ01000001">
    <property type="protein sequence ID" value="GMA88633.1"/>
    <property type="molecule type" value="Genomic_DNA"/>
</dbReference>
<comment type="caution">
    <text evidence="13">The sequence shown here is derived from an EMBL/GenBank/DDBJ whole genome shotgun (WGS) entry which is preliminary data.</text>
</comment>
<feature type="transmembrane region" description="Helical" evidence="11">
    <location>
        <begin position="156"/>
        <end position="177"/>
    </location>
</feature>
<feature type="compositionally biased region" description="Basic residues" evidence="10">
    <location>
        <begin position="488"/>
        <end position="529"/>
    </location>
</feature>
<dbReference type="Gene3D" id="6.10.140.1330">
    <property type="match status" value="1"/>
</dbReference>
<evidence type="ECO:0000259" key="12">
    <source>
        <dbReference type="Pfam" id="PF00999"/>
    </source>
</evidence>
<dbReference type="PANTHER" id="PTHR10110:SF86">
    <property type="entry name" value="SODIUM_HYDROGEN EXCHANGER 7"/>
    <property type="match status" value="1"/>
</dbReference>
<evidence type="ECO:0000256" key="1">
    <source>
        <dbReference type="ARBA" id="ARBA00004651"/>
    </source>
</evidence>
<feature type="transmembrane region" description="Helical" evidence="11">
    <location>
        <begin position="223"/>
        <end position="249"/>
    </location>
</feature>
<gene>
    <name evidence="13" type="ORF">GCM10025868_38830</name>
</gene>
<dbReference type="Proteomes" id="UP001157017">
    <property type="component" value="Unassembled WGS sequence"/>
</dbReference>
<feature type="transmembrane region" description="Helical" evidence="11">
    <location>
        <begin position="28"/>
        <end position="45"/>
    </location>
</feature>
<evidence type="ECO:0000313" key="14">
    <source>
        <dbReference type="Proteomes" id="UP001157017"/>
    </source>
</evidence>
<dbReference type="PANTHER" id="PTHR10110">
    <property type="entry name" value="SODIUM/HYDROGEN EXCHANGER"/>
    <property type="match status" value="1"/>
</dbReference>